<dbReference type="GO" id="GO:0008195">
    <property type="term" value="F:phosphatidate phosphatase activity"/>
    <property type="evidence" value="ECO:0007669"/>
    <property type="project" value="TreeGrafter"/>
</dbReference>
<dbReference type="GO" id="GO:0046839">
    <property type="term" value="P:phospholipid dephosphorylation"/>
    <property type="evidence" value="ECO:0007669"/>
    <property type="project" value="TreeGrafter"/>
</dbReference>
<gene>
    <name evidence="8" type="ORF">LMH87_001412</name>
</gene>
<dbReference type="InterPro" id="IPR036938">
    <property type="entry name" value="PAP2/HPO_sf"/>
</dbReference>
<evidence type="ECO:0000313" key="8">
    <source>
        <dbReference type="EMBL" id="KAJ4146853.1"/>
    </source>
</evidence>
<organism evidence="8 9">
    <name type="scientific">Akanthomyces muscarius</name>
    <name type="common">Entomopathogenic fungus</name>
    <name type="synonym">Lecanicillium muscarium</name>
    <dbReference type="NCBI Taxonomy" id="2231603"/>
    <lineage>
        <taxon>Eukaryota</taxon>
        <taxon>Fungi</taxon>
        <taxon>Dikarya</taxon>
        <taxon>Ascomycota</taxon>
        <taxon>Pezizomycotina</taxon>
        <taxon>Sordariomycetes</taxon>
        <taxon>Hypocreomycetidae</taxon>
        <taxon>Hypocreales</taxon>
        <taxon>Cordycipitaceae</taxon>
        <taxon>Akanthomyces</taxon>
    </lineage>
</organism>
<reference evidence="8" key="1">
    <citation type="journal article" date="2023" name="Access Microbiol">
        <title>De-novo genome assembly for Akanthomyces muscarius, a biocontrol agent of insect agricultural pests.</title>
        <authorList>
            <person name="Erdos Z."/>
            <person name="Studholme D.J."/>
            <person name="Raymond B."/>
            <person name="Sharma M."/>
        </authorList>
    </citation>
    <scope>NUCLEOTIDE SEQUENCE</scope>
    <source>
        <strain evidence="8">Ve6</strain>
    </source>
</reference>
<protein>
    <recommendedName>
        <fullName evidence="7">Phosphatidic acid phosphatase type 2/haloperoxidase domain-containing protein</fullName>
    </recommendedName>
</protein>
<dbReference type="GeneID" id="80888571"/>
<keyword evidence="3 6" id="KW-0812">Transmembrane</keyword>
<feature type="domain" description="Phosphatidic acid phosphatase type 2/haloperoxidase" evidence="7">
    <location>
        <begin position="104"/>
        <end position="200"/>
    </location>
</feature>
<keyword evidence="5 6" id="KW-0472">Membrane</keyword>
<dbReference type="AlphaFoldDB" id="A0A9W8Q6D9"/>
<dbReference type="InterPro" id="IPR000326">
    <property type="entry name" value="PAP2/HPO"/>
</dbReference>
<dbReference type="PANTHER" id="PTHR10165">
    <property type="entry name" value="LIPID PHOSPHATE PHOSPHATASE"/>
    <property type="match status" value="1"/>
</dbReference>
<evidence type="ECO:0000256" key="6">
    <source>
        <dbReference type="SAM" id="Phobius"/>
    </source>
</evidence>
<proteinExistence type="inferred from homology"/>
<name>A0A9W8Q6D9_AKAMU</name>
<comment type="caution">
    <text evidence="8">The sequence shown here is derived from an EMBL/GenBank/DDBJ whole genome shotgun (WGS) entry which is preliminary data.</text>
</comment>
<dbReference type="InterPro" id="IPR043216">
    <property type="entry name" value="PAP-like"/>
</dbReference>
<comment type="subcellular location">
    <subcellularLocation>
        <location evidence="1">Membrane</location>
        <topology evidence="1">Multi-pass membrane protein</topology>
    </subcellularLocation>
</comment>
<dbReference type="GO" id="GO:0006644">
    <property type="term" value="P:phospholipid metabolic process"/>
    <property type="evidence" value="ECO:0007669"/>
    <property type="project" value="InterPro"/>
</dbReference>
<evidence type="ECO:0000256" key="5">
    <source>
        <dbReference type="ARBA" id="ARBA00023136"/>
    </source>
</evidence>
<evidence type="ECO:0000256" key="2">
    <source>
        <dbReference type="ARBA" id="ARBA00008816"/>
    </source>
</evidence>
<dbReference type="PANTHER" id="PTHR10165:SF154">
    <property type="entry name" value="PAP2 DOMAIN PROTEIN (AFU_ORTHOLOGUE AFUA_1G09730)"/>
    <property type="match status" value="1"/>
</dbReference>
<accession>A0A9W8Q6D9</accession>
<comment type="similarity">
    <text evidence="2">Belongs to the PA-phosphatase related phosphoesterase family.</text>
</comment>
<dbReference type="RefSeq" id="XP_056049794.1">
    <property type="nucleotide sequence ID" value="XM_056192682.1"/>
</dbReference>
<dbReference type="KEGG" id="amus:LMH87_001412"/>
<feature type="transmembrane region" description="Helical" evidence="6">
    <location>
        <begin position="6"/>
        <end position="26"/>
    </location>
</feature>
<dbReference type="Pfam" id="PF01569">
    <property type="entry name" value="PAP2"/>
    <property type="match status" value="1"/>
</dbReference>
<evidence type="ECO:0000313" key="9">
    <source>
        <dbReference type="Proteomes" id="UP001144673"/>
    </source>
</evidence>
<dbReference type="SUPFAM" id="SSF48317">
    <property type="entry name" value="Acid phosphatase/Vanadium-dependent haloperoxidase"/>
    <property type="match status" value="1"/>
</dbReference>
<evidence type="ECO:0000259" key="7">
    <source>
        <dbReference type="Pfam" id="PF01569"/>
    </source>
</evidence>
<evidence type="ECO:0000256" key="4">
    <source>
        <dbReference type="ARBA" id="ARBA00022989"/>
    </source>
</evidence>
<evidence type="ECO:0000256" key="3">
    <source>
        <dbReference type="ARBA" id="ARBA00022692"/>
    </source>
</evidence>
<feature type="transmembrane region" description="Helical" evidence="6">
    <location>
        <begin position="57"/>
        <end position="78"/>
    </location>
</feature>
<dbReference type="GO" id="GO:0016020">
    <property type="term" value="C:membrane"/>
    <property type="evidence" value="ECO:0007669"/>
    <property type="project" value="UniProtKB-SubCell"/>
</dbReference>
<keyword evidence="4 6" id="KW-1133">Transmembrane helix</keyword>
<dbReference type="Gene3D" id="1.20.144.10">
    <property type="entry name" value="Phosphatidic acid phosphatase type 2/haloperoxidase"/>
    <property type="match status" value="1"/>
</dbReference>
<dbReference type="Proteomes" id="UP001144673">
    <property type="component" value="Chromosome 3"/>
</dbReference>
<evidence type="ECO:0000256" key="1">
    <source>
        <dbReference type="ARBA" id="ARBA00004141"/>
    </source>
</evidence>
<feature type="transmembrane region" description="Helical" evidence="6">
    <location>
        <begin position="98"/>
        <end position="117"/>
    </location>
</feature>
<keyword evidence="9" id="KW-1185">Reference proteome</keyword>
<dbReference type="EMBL" id="JAJHUN010000010">
    <property type="protein sequence ID" value="KAJ4146853.1"/>
    <property type="molecule type" value="Genomic_DNA"/>
</dbReference>
<sequence>MALILTASYALDWAVLIVFGVLGYVVGKLSPNKRPFYVDDLDIDFPYKNYDTISVPVLFVVSIIVPAAIIFFLAMAFVPGPTAGKVTPKSVLWKHKLWEWHAGWLGLALSLVTAWFFTSGIKNLMGKPRPNLLSRCQPDLANIAKYHVGATANTARDSRLVSAEICQNPAKTVVDEGFRSFPSGHSSAAASGLVYLSLSKPGPWTVL</sequence>